<dbReference type="AlphaFoldDB" id="A0A3B0Z8A5"/>
<sequence>MKTKKNKLTCSILFALAAGALSACGGSKNDPAPDATGNTTGNTGGVITKQVNATAGGFGAQPDDPMNKYTYFNLATEAVVELTDDEAEASSDWHIAFKRTNFKLNGGVSGPAGIKGAVADSQDDFYDENGDPDNSVFLNASAENEQASLNAVTDVSTLSFKDDSNTPYIKGDGSDDGWWLYAGPPTHAVSANPDKWWLIKSSAGDSYAKFNVTDIVQVSRDISLDIFIQGATDSLFSTTAISWTAAIGEAGGSKCFDIDADAAVEVDCITAAADWDIKVEITDRDWNIWTNGGVAGEGSGGAFGSFDAAGAATYVSGSVGPGGDSLSRFYRPDSVGGLFKDDTWFSYSLEGNQKLWPNYRVYAIDTGAVQYKLQILSYYDDAGTSGMIKFRYESL</sequence>
<dbReference type="EMBL" id="UOFO01000022">
    <property type="protein sequence ID" value="VAW83697.1"/>
    <property type="molecule type" value="Genomic_DNA"/>
</dbReference>
<evidence type="ECO:0008006" key="2">
    <source>
        <dbReference type="Google" id="ProtNLM"/>
    </source>
</evidence>
<protein>
    <recommendedName>
        <fullName evidence="2">HmuY protein</fullName>
    </recommendedName>
</protein>
<organism evidence="1">
    <name type="scientific">hydrothermal vent metagenome</name>
    <dbReference type="NCBI Taxonomy" id="652676"/>
    <lineage>
        <taxon>unclassified sequences</taxon>
        <taxon>metagenomes</taxon>
        <taxon>ecological metagenomes</taxon>
    </lineage>
</organism>
<reference evidence="1" key="1">
    <citation type="submission" date="2018-06" db="EMBL/GenBank/DDBJ databases">
        <authorList>
            <person name="Zhirakovskaya E."/>
        </authorList>
    </citation>
    <scope>NUCLEOTIDE SEQUENCE</scope>
</reference>
<dbReference type="PROSITE" id="PS51257">
    <property type="entry name" value="PROKAR_LIPOPROTEIN"/>
    <property type="match status" value="1"/>
</dbReference>
<accession>A0A3B0Z8A5</accession>
<name>A0A3B0Z8A5_9ZZZZ</name>
<proteinExistence type="predicted"/>
<evidence type="ECO:0000313" key="1">
    <source>
        <dbReference type="EMBL" id="VAW83697.1"/>
    </source>
</evidence>
<dbReference type="CDD" id="cd12105">
    <property type="entry name" value="HmuY"/>
    <property type="match status" value="2"/>
</dbReference>
<dbReference type="InterPro" id="IPR025921">
    <property type="entry name" value="HmuY"/>
</dbReference>
<gene>
    <name evidence="1" type="ORF">MNBD_GAMMA16-1202</name>
</gene>
<dbReference type="Pfam" id="PF14064">
    <property type="entry name" value="HmuY"/>
    <property type="match status" value="1"/>
</dbReference>